<evidence type="ECO:0000313" key="7">
    <source>
        <dbReference type="Proteomes" id="UP001215280"/>
    </source>
</evidence>
<organism evidence="6 7">
    <name type="scientific">Mycena maculata</name>
    <dbReference type="NCBI Taxonomy" id="230809"/>
    <lineage>
        <taxon>Eukaryota</taxon>
        <taxon>Fungi</taxon>
        <taxon>Dikarya</taxon>
        <taxon>Basidiomycota</taxon>
        <taxon>Agaricomycotina</taxon>
        <taxon>Agaricomycetes</taxon>
        <taxon>Agaricomycetidae</taxon>
        <taxon>Agaricales</taxon>
        <taxon>Marasmiineae</taxon>
        <taxon>Mycenaceae</taxon>
        <taxon>Mycena</taxon>
    </lineage>
</organism>
<dbReference type="GO" id="GO:0004674">
    <property type="term" value="F:protein serine/threonine kinase activity"/>
    <property type="evidence" value="ECO:0007669"/>
    <property type="project" value="TreeGrafter"/>
</dbReference>
<keyword evidence="1" id="KW-0808">Transferase</keyword>
<reference evidence="6" key="1">
    <citation type="submission" date="2023-03" db="EMBL/GenBank/DDBJ databases">
        <title>Massive genome expansion in bonnet fungi (Mycena s.s.) driven by repeated elements and novel gene families across ecological guilds.</title>
        <authorList>
            <consortium name="Lawrence Berkeley National Laboratory"/>
            <person name="Harder C.B."/>
            <person name="Miyauchi S."/>
            <person name="Viragh M."/>
            <person name="Kuo A."/>
            <person name="Thoen E."/>
            <person name="Andreopoulos B."/>
            <person name="Lu D."/>
            <person name="Skrede I."/>
            <person name="Drula E."/>
            <person name="Henrissat B."/>
            <person name="Morin E."/>
            <person name="Kohler A."/>
            <person name="Barry K."/>
            <person name="LaButti K."/>
            <person name="Morin E."/>
            <person name="Salamov A."/>
            <person name="Lipzen A."/>
            <person name="Mereny Z."/>
            <person name="Hegedus B."/>
            <person name="Baldrian P."/>
            <person name="Stursova M."/>
            <person name="Weitz H."/>
            <person name="Taylor A."/>
            <person name="Grigoriev I.V."/>
            <person name="Nagy L.G."/>
            <person name="Martin F."/>
            <person name="Kauserud H."/>
        </authorList>
    </citation>
    <scope>NUCLEOTIDE SEQUENCE</scope>
    <source>
        <strain evidence="6">CBHHK188m</strain>
    </source>
</reference>
<dbReference type="PANTHER" id="PTHR44329:SF288">
    <property type="entry name" value="MITOGEN-ACTIVATED PROTEIN KINASE KINASE KINASE 20"/>
    <property type="match status" value="1"/>
</dbReference>
<dbReference type="InterPro" id="IPR011009">
    <property type="entry name" value="Kinase-like_dom_sf"/>
</dbReference>
<evidence type="ECO:0000256" key="4">
    <source>
        <dbReference type="ARBA" id="ARBA00022840"/>
    </source>
</evidence>
<evidence type="ECO:0000313" key="6">
    <source>
        <dbReference type="EMBL" id="KAJ7722889.1"/>
    </source>
</evidence>
<dbReference type="SMART" id="SM00220">
    <property type="entry name" value="S_TKc"/>
    <property type="match status" value="1"/>
</dbReference>
<name>A0AAD7HLQ4_9AGAR</name>
<comment type="caution">
    <text evidence="6">The sequence shown here is derived from an EMBL/GenBank/DDBJ whole genome shotgun (WGS) entry which is preliminary data.</text>
</comment>
<dbReference type="SUPFAM" id="SSF56112">
    <property type="entry name" value="Protein kinase-like (PK-like)"/>
    <property type="match status" value="1"/>
</dbReference>
<dbReference type="Gene3D" id="1.10.510.10">
    <property type="entry name" value="Transferase(Phosphotransferase) domain 1"/>
    <property type="match status" value="1"/>
</dbReference>
<protein>
    <submittedName>
        <fullName evidence="6">Kinase-like domain-containing protein</fullName>
    </submittedName>
</protein>
<gene>
    <name evidence="6" type="ORF">DFH07DRAFT_759765</name>
</gene>
<sequence length="160" mass="17758">DLCREALACRRLHHASVLEFLGIDNKTFPEPYTCLISPFLQNGTIMKYRNENGPRHISITRRVHIDLGLDYIHSESIIHGDLHTGNILIDDGGHVKLADFGLASFVNATTTESSAAKSAGMMRYMAPELLGISMESDTVKLRKKTIKSDSFAFASVCYEV</sequence>
<keyword evidence="2" id="KW-0547">Nucleotide-binding</keyword>
<dbReference type="PANTHER" id="PTHR44329">
    <property type="entry name" value="SERINE/THREONINE-PROTEIN KINASE TNNI3K-RELATED"/>
    <property type="match status" value="1"/>
</dbReference>
<dbReference type="Proteomes" id="UP001215280">
    <property type="component" value="Unassembled WGS sequence"/>
</dbReference>
<feature type="domain" description="Protein kinase" evidence="5">
    <location>
        <begin position="1"/>
        <end position="160"/>
    </location>
</feature>
<evidence type="ECO:0000256" key="1">
    <source>
        <dbReference type="ARBA" id="ARBA00022679"/>
    </source>
</evidence>
<dbReference type="PROSITE" id="PS50011">
    <property type="entry name" value="PROTEIN_KINASE_DOM"/>
    <property type="match status" value="1"/>
</dbReference>
<evidence type="ECO:0000256" key="3">
    <source>
        <dbReference type="ARBA" id="ARBA00022777"/>
    </source>
</evidence>
<keyword evidence="3 6" id="KW-0418">Kinase</keyword>
<keyword evidence="4" id="KW-0067">ATP-binding</keyword>
<dbReference type="AlphaFoldDB" id="A0AAD7HLQ4"/>
<dbReference type="EMBL" id="JARJLG010000253">
    <property type="protein sequence ID" value="KAJ7722889.1"/>
    <property type="molecule type" value="Genomic_DNA"/>
</dbReference>
<dbReference type="InterPro" id="IPR000719">
    <property type="entry name" value="Prot_kinase_dom"/>
</dbReference>
<dbReference type="GO" id="GO:0005524">
    <property type="term" value="F:ATP binding"/>
    <property type="evidence" value="ECO:0007669"/>
    <property type="project" value="UniProtKB-KW"/>
</dbReference>
<evidence type="ECO:0000259" key="5">
    <source>
        <dbReference type="PROSITE" id="PS50011"/>
    </source>
</evidence>
<feature type="non-terminal residue" evidence="6">
    <location>
        <position position="1"/>
    </location>
</feature>
<accession>A0AAD7HLQ4</accession>
<proteinExistence type="predicted"/>
<evidence type="ECO:0000256" key="2">
    <source>
        <dbReference type="ARBA" id="ARBA00022741"/>
    </source>
</evidence>
<keyword evidence="7" id="KW-1185">Reference proteome</keyword>
<dbReference type="InterPro" id="IPR051681">
    <property type="entry name" value="Ser/Thr_Kinases-Pseudokinases"/>
</dbReference>
<dbReference type="Pfam" id="PF00069">
    <property type="entry name" value="Pkinase"/>
    <property type="match status" value="1"/>
</dbReference>